<feature type="modified residue" description="Pyruvic acid (Ser); by autocatalysis" evidence="14">
    <location>
        <position position="452"/>
    </location>
</feature>
<keyword evidence="3 14" id="KW-0210">Decarboxylase</keyword>
<evidence type="ECO:0000256" key="16">
    <source>
        <dbReference type="RuleBase" id="RU003737"/>
    </source>
</evidence>
<keyword evidence="5 15" id="KW-0663">Pyridoxal phosphate</keyword>
<comment type="pathway">
    <text evidence="14">Amine and polyamine biosynthesis; S-adenosylmethioninamine biosynthesis; S-adenosylmethioninamine from S-adenosyl-L-methionine: step 1/1.</text>
</comment>
<accession>A0A4Q7JAE6</accession>
<evidence type="ECO:0000259" key="17">
    <source>
        <dbReference type="Pfam" id="PF00278"/>
    </source>
</evidence>
<evidence type="ECO:0000256" key="8">
    <source>
        <dbReference type="ARBA" id="ARBA00023145"/>
    </source>
</evidence>
<dbReference type="InterPro" id="IPR000183">
    <property type="entry name" value="Orn/DAP/Arg_de-COase"/>
</dbReference>
<evidence type="ECO:0000256" key="9">
    <source>
        <dbReference type="ARBA" id="ARBA00023239"/>
    </source>
</evidence>
<evidence type="ECO:0000256" key="1">
    <source>
        <dbReference type="ARBA" id="ARBA00001933"/>
    </source>
</evidence>
<comment type="similarity">
    <text evidence="2 16">Belongs to the Orn/Lys/Arg decarboxylase class-II family.</text>
</comment>
<evidence type="ECO:0000256" key="4">
    <source>
        <dbReference type="ARBA" id="ARBA00022813"/>
    </source>
</evidence>
<dbReference type="InterPro" id="IPR003826">
    <property type="entry name" value="AdoMetDC_fam_prok"/>
</dbReference>
<keyword evidence="10 14" id="KW-0704">Schiff base</keyword>
<dbReference type="Proteomes" id="UP000292003">
    <property type="component" value="Unassembled WGS sequence"/>
</dbReference>
<dbReference type="Gene3D" id="3.60.90.10">
    <property type="entry name" value="S-adenosylmethionine decarboxylase"/>
    <property type="match status" value="1"/>
</dbReference>
<dbReference type="NCBIfam" id="TIGR03330">
    <property type="entry name" value="SAM_DCase_Bsu"/>
    <property type="match status" value="1"/>
</dbReference>
<feature type="chain" id="PRO_5023259476" description="S-adenosylmethionine decarboxylase beta chain" evidence="14">
    <location>
        <begin position="1"/>
        <end position="451"/>
    </location>
</feature>
<dbReference type="GO" id="GO:0008295">
    <property type="term" value="P:spermidine biosynthetic process"/>
    <property type="evidence" value="ECO:0007669"/>
    <property type="project" value="UniProtKB-UniRule"/>
</dbReference>
<keyword evidence="14" id="KW-0949">S-adenosyl-L-methionine</keyword>
<keyword evidence="11 14" id="KW-0670">Pyruvate</keyword>
<comment type="catalytic activity">
    <reaction evidence="14">
        <text>S-adenosyl-L-methionine + H(+) = S-adenosyl 3-(methylsulfanyl)propylamine + CO2</text>
        <dbReference type="Rhea" id="RHEA:15981"/>
        <dbReference type="ChEBI" id="CHEBI:15378"/>
        <dbReference type="ChEBI" id="CHEBI:16526"/>
        <dbReference type="ChEBI" id="CHEBI:57443"/>
        <dbReference type="ChEBI" id="CHEBI:59789"/>
        <dbReference type="EC" id="4.1.1.50"/>
    </reaction>
</comment>
<dbReference type="PRINTS" id="PR01179">
    <property type="entry name" value="ODADCRBXLASE"/>
</dbReference>
<evidence type="ECO:0000256" key="13">
    <source>
        <dbReference type="ARBA" id="ARBA00049127"/>
    </source>
</evidence>
<keyword evidence="4 14" id="KW-0068">Autocatalytic cleavage</keyword>
<dbReference type="InterPro" id="IPR002433">
    <property type="entry name" value="Orn_de-COase"/>
</dbReference>
<evidence type="ECO:0000259" key="18">
    <source>
        <dbReference type="Pfam" id="PF02784"/>
    </source>
</evidence>
<dbReference type="PANTHER" id="PTHR11482">
    <property type="entry name" value="ARGININE/DIAMINOPIMELATE/ORNITHINE DECARBOXYLASE"/>
    <property type="match status" value="1"/>
</dbReference>
<feature type="domain" description="Orn/DAP/Arg decarboxylase 2 N-terminal" evidence="18">
    <location>
        <begin position="28"/>
        <end position="262"/>
    </location>
</feature>
<feature type="modified residue" description="N6-(pyridoxal phosphate)lysine" evidence="15">
    <location>
        <position position="50"/>
    </location>
</feature>
<dbReference type="Pfam" id="PF02784">
    <property type="entry name" value="Orn_Arg_deC_N"/>
    <property type="match status" value="1"/>
</dbReference>
<dbReference type="SUPFAM" id="SSF50621">
    <property type="entry name" value="Alanine racemase C-terminal domain-like"/>
    <property type="match status" value="1"/>
</dbReference>
<dbReference type="SUPFAM" id="SSF51419">
    <property type="entry name" value="PLP-binding barrel"/>
    <property type="match status" value="1"/>
</dbReference>
<feature type="domain" description="Orn/DAP/Arg decarboxylase 2 C-terminal" evidence="17">
    <location>
        <begin position="263"/>
        <end position="358"/>
    </location>
</feature>
<keyword evidence="6 14" id="KW-0745">Spermidine biosynthesis</keyword>
<evidence type="ECO:0000256" key="10">
    <source>
        <dbReference type="ARBA" id="ARBA00023270"/>
    </source>
</evidence>
<evidence type="ECO:0000256" key="11">
    <source>
        <dbReference type="ARBA" id="ARBA00023317"/>
    </source>
</evidence>
<feature type="active site" description="Proton donor; for catalytic activity" evidence="14">
    <location>
        <position position="472"/>
    </location>
</feature>
<evidence type="ECO:0000256" key="3">
    <source>
        <dbReference type="ARBA" id="ARBA00022793"/>
    </source>
</evidence>
<dbReference type="Gene3D" id="2.40.37.10">
    <property type="entry name" value="Lyase, Ornithine Decarboxylase, Chain A, domain 1"/>
    <property type="match status" value="1"/>
</dbReference>
<evidence type="ECO:0000256" key="14">
    <source>
        <dbReference type="HAMAP-Rule" id="MF_00464"/>
    </source>
</evidence>
<feature type="chain" id="PRO_5023259475" description="S-adenosylmethionine decarboxylase alpha chain" evidence="14">
    <location>
        <begin position="452"/>
        <end position="505"/>
    </location>
</feature>
<feature type="active site" description="Proton acceptor; for processing activity" evidence="14">
    <location>
        <position position="457"/>
    </location>
</feature>
<comment type="similarity">
    <text evidence="14">Belongs to the prokaryotic AdoMetDC family. Type 1 subfamily.</text>
</comment>
<feature type="site" description="Cleavage (non-hydrolytic); by autolysis" evidence="14">
    <location>
        <begin position="451"/>
        <end position="452"/>
    </location>
</feature>
<feature type="active site" description="Proton donor" evidence="15">
    <location>
        <position position="328"/>
    </location>
</feature>
<dbReference type="EC" id="4.1.1.50" evidence="14"/>
<comment type="pathway">
    <text evidence="12">Amine and polyamine biosynthesis; putrescine biosynthesis via L-ornithine pathway; putrescine from L-ornithine: step 1/1.</text>
</comment>
<feature type="active site" description="Schiff-base intermediate with substrate; via pyruvic acid" evidence="14">
    <location>
        <position position="452"/>
    </location>
</feature>
<organism evidence="19 20">
    <name type="scientific">Amycolatopsis suaedae</name>
    <dbReference type="NCBI Taxonomy" id="2510978"/>
    <lineage>
        <taxon>Bacteria</taxon>
        <taxon>Bacillati</taxon>
        <taxon>Actinomycetota</taxon>
        <taxon>Actinomycetes</taxon>
        <taxon>Pseudonocardiales</taxon>
        <taxon>Pseudonocardiaceae</taxon>
        <taxon>Amycolatopsis</taxon>
    </lineage>
</organism>
<dbReference type="Pfam" id="PF02675">
    <property type="entry name" value="AdoMet_dc"/>
    <property type="match status" value="1"/>
</dbReference>
<comment type="cofactor">
    <cofactor evidence="14">
        <name>pyruvate</name>
        <dbReference type="ChEBI" id="CHEBI:15361"/>
    </cofactor>
    <text evidence="14">Binds 1 pyruvoyl group covalently per subunit.</text>
</comment>
<dbReference type="PROSITE" id="PS00878">
    <property type="entry name" value="ODR_DC_2_1"/>
    <property type="match status" value="1"/>
</dbReference>
<evidence type="ECO:0000313" key="19">
    <source>
        <dbReference type="EMBL" id="RZQ63164.1"/>
    </source>
</evidence>
<dbReference type="InterPro" id="IPR022643">
    <property type="entry name" value="De-COase2_C"/>
</dbReference>
<dbReference type="CDD" id="cd00622">
    <property type="entry name" value="PLPDE_III_ODC"/>
    <property type="match status" value="1"/>
</dbReference>
<comment type="function">
    <text evidence="14">Catalyzes the decarboxylation of S-adenosylmethionine to S-adenosylmethioninamine (dcAdoMet), the propylamine donor required for the synthesis of the polyamines spermine and spermidine from the diamine putrescine.</text>
</comment>
<comment type="catalytic activity">
    <reaction evidence="13">
        <text>L-ornithine + H(+) = putrescine + CO2</text>
        <dbReference type="Rhea" id="RHEA:22964"/>
        <dbReference type="ChEBI" id="CHEBI:15378"/>
        <dbReference type="ChEBI" id="CHEBI:16526"/>
        <dbReference type="ChEBI" id="CHEBI:46911"/>
        <dbReference type="ChEBI" id="CHEBI:326268"/>
        <dbReference type="EC" id="4.1.1.17"/>
    </reaction>
</comment>
<keyword evidence="8 14" id="KW-0865">Zymogen</keyword>
<evidence type="ECO:0000313" key="20">
    <source>
        <dbReference type="Proteomes" id="UP000292003"/>
    </source>
</evidence>
<dbReference type="HAMAP" id="MF_00464">
    <property type="entry name" value="AdoMetDC_1"/>
    <property type="match status" value="1"/>
</dbReference>
<dbReference type="AlphaFoldDB" id="A0A4Q7JAE6"/>
<name>A0A4Q7JAE6_9PSEU</name>
<sequence>MTAVVDRLRRYLDEQAPPTPCLVLDVDAVVAAYRDLAAAFPGTRVYYAVKANPEPPVVEALAAAGAWFDVASVAEAELCLGLGAPAARLSYGNTIKKAADIARAHELGVREFVSDAEDDLAVLAELAPGSSVSVRILTDAPASVTPFGRKFGCDPDLAIELLARADELGLDAAGVAFHPGSQQLDPLAWDTGIAAAAKVFDALAARGVHPRRLNLGGGFALGYTGTAPAAAEYAAAIGAALRAHFPAGVPELAIEPGRAIVAGAGLIRTEVVGVSRRSATDEHRWVYLDVGRYNGLAETENEAIAYRIEPAGEHPPADGPVILAGPTCDGDDVLYQRTPYRLPLSLRRGDRLDILDTGAYTASYSSVAFNGIEPLRTYCVGGATPAVAPASFAGRHVLAEFGAVDPVVLDDPAALRTALRSALTEAGATVRDLLTHRFQPQGVTVLAMLAESHASVHSYPELGTAFVDVFTCGEAADPERAVRLLASALDAGEVNLSTVRRGGVR</sequence>
<evidence type="ECO:0000256" key="7">
    <source>
        <dbReference type="ARBA" id="ARBA00023115"/>
    </source>
</evidence>
<dbReference type="InterPro" id="IPR029066">
    <property type="entry name" value="PLP-binding_barrel"/>
</dbReference>
<dbReference type="InterPro" id="IPR009006">
    <property type="entry name" value="Ala_racemase/Decarboxylase_C"/>
</dbReference>
<dbReference type="OrthoDB" id="9802241at2"/>
<dbReference type="GO" id="GO:0005737">
    <property type="term" value="C:cytoplasm"/>
    <property type="evidence" value="ECO:0007669"/>
    <property type="project" value="TreeGrafter"/>
</dbReference>
<dbReference type="EMBL" id="SFCC01000007">
    <property type="protein sequence ID" value="RZQ63164.1"/>
    <property type="molecule type" value="Genomic_DNA"/>
</dbReference>
<protein>
    <recommendedName>
        <fullName evidence="14">S-adenosylmethionine decarboxylase proenzyme</fullName>
        <shortName evidence="14">AdoMetDC</shortName>
        <shortName evidence="14">SAMDC</shortName>
        <ecNumber evidence="14">4.1.1.50</ecNumber>
    </recommendedName>
    <component>
        <recommendedName>
            <fullName evidence="14">S-adenosylmethionine decarboxylase beta chain</fullName>
        </recommendedName>
    </component>
    <component>
        <recommendedName>
            <fullName evidence="14">S-adenosylmethionine decarboxylase alpha chain</fullName>
        </recommendedName>
    </component>
</protein>
<evidence type="ECO:0000256" key="2">
    <source>
        <dbReference type="ARBA" id="ARBA00008872"/>
    </source>
</evidence>
<dbReference type="Pfam" id="PF00278">
    <property type="entry name" value="Orn_DAP_Arg_deC"/>
    <property type="match status" value="1"/>
</dbReference>
<dbReference type="InterPro" id="IPR016067">
    <property type="entry name" value="S-AdoMet_deCO2ase_core"/>
</dbReference>
<evidence type="ECO:0000256" key="6">
    <source>
        <dbReference type="ARBA" id="ARBA00023066"/>
    </source>
</evidence>
<keyword evidence="20" id="KW-1185">Reference proteome</keyword>
<dbReference type="InterPro" id="IPR022644">
    <property type="entry name" value="De-COase2_N"/>
</dbReference>
<dbReference type="SUPFAM" id="SSF56276">
    <property type="entry name" value="S-adenosylmethionine decarboxylase"/>
    <property type="match status" value="1"/>
</dbReference>
<gene>
    <name evidence="19" type="primary">speD</name>
    <name evidence="14" type="synonym">speH</name>
    <name evidence="19" type="ORF">EWH70_15920</name>
</gene>
<keyword evidence="7 14" id="KW-0620">Polyamine biosynthesis</keyword>
<proteinExistence type="inferred from homology"/>
<evidence type="ECO:0000256" key="5">
    <source>
        <dbReference type="ARBA" id="ARBA00022898"/>
    </source>
</evidence>
<comment type="cofactor">
    <cofactor evidence="1 15">
        <name>pyridoxal 5'-phosphate</name>
        <dbReference type="ChEBI" id="CHEBI:597326"/>
    </cofactor>
</comment>
<dbReference type="GO" id="GO:0004014">
    <property type="term" value="F:adenosylmethionine decarboxylase activity"/>
    <property type="evidence" value="ECO:0007669"/>
    <property type="project" value="UniProtKB-UniRule"/>
</dbReference>
<comment type="caution">
    <text evidence="19">The sequence shown here is derived from an EMBL/GenBank/DDBJ whole genome shotgun (WGS) entry which is preliminary data.</text>
</comment>
<dbReference type="UniPathway" id="UPA00331">
    <property type="reaction ID" value="UER00451"/>
</dbReference>
<keyword evidence="9 14" id="KW-0456">Lyase</keyword>
<evidence type="ECO:0000256" key="12">
    <source>
        <dbReference type="ARBA" id="ARBA00034115"/>
    </source>
</evidence>
<evidence type="ECO:0000256" key="15">
    <source>
        <dbReference type="PIRSR" id="PIRSR600183-50"/>
    </source>
</evidence>
<dbReference type="Gene3D" id="3.20.20.10">
    <property type="entry name" value="Alanine racemase"/>
    <property type="match status" value="1"/>
</dbReference>
<comment type="PTM">
    <text evidence="14">Is synthesized initially as an inactive proenzyme. Formation of the active enzyme involves a self-maturation process in which the active site pyruvoyl group is generated from an internal serine residue via an autocatalytic post-translational modification. Two non-identical subunits are generated from the proenzyme in this reaction, and the pyruvate is formed at the N-terminus of the alpha chain, which is derived from the carboxyl end of the proenzyme. The post-translation cleavage follows an unusual pathway, termed non-hydrolytic serinolysis, in which the side chain hydroxyl group of the serine supplies its oxygen atom to form the C-terminus of the beta chain, while the remainder of the serine residue undergoes an oxidative deamination to produce ammonia and the pyruvoyl group blocking the N-terminus of the alpha chain.</text>
</comment>
<reference evidence="19 20" key="1">
    <citation type="submission" date="2019-02" db="EMBL/GenBank/DDBJ databases">
        <title>Draft genome sequence of Amycolatopsis sp. 8-3EHSu isolated from roots of Suaeda maritima.</title>
        <authorList>
            <person name="Duangmal K."/>
            <person name="Chantavorakit T."/>
        </authorList>
    </citation>
    <scope>NUCLEOTIDE SEQUENCE [LARGE SCALE GENOMIC DNA]</scope>
    <source>
        <strain evidence="19 20">8-3EHSu</strain>
    </source>
</reference>
<comment type="subunit">
    <text evidence="14">Heterotetramer of two alpha and two beta chains arranged as a dimer of alpha/beta heterodimers.</text>
</comment>
<dbReference type="GO" id="GO:0004586">
    <property type="term" value="F:ornithine decarboxylase activity"/>
    <property type="evidence" value="ECO:0007669"/>
    <property type="project" value="UniProtKB-EC"/>
</dbReference>
<dbReference type="InterPro" id="IPR022653">
    <property type="entry name" value="De-COase2_pyr-phos_BS"/>
</dbReference>
<dbReference type="InterPro" id="IPR017716">
    <property type="entry name" value="S-AdoMet_deCOase_pro-enz"/>
</dbReference>
<dbReference type="GO" id="GO:0033387">
    <property type="term" value="P:putrescine biosynthetic process from arginine, via ornithine"/>
    <property type="evidence" value="ECO:0007669"/>
    <property type="project" value="TreeGrafter"/>
</dbReference>
<dbReference type="PANTHER" id="PTHR11482:SF6">
    <property type="entry name" value="ORNITHINE DECARBOXYLASE 1-RELATED"/>
    <property type="match status" value="1"/>
</dbReference>
<dbReference type="FunFam" id="3.20.20.10:FF:000008">
    <property type="entry name" value="Ornithine decarboxylase"/>
    <property type="match status" value="1"/>
</dbReference>
<dbReference type="PRINTS" id="PR01182">
    <property type="entry name" value="ORNDCRBXLASE"/>
</dbReference>